<organism evidence="2 3">
    <name type="scientific">Castilleja foliolosa</name>
    <dbReference type="NCBI Taxonomy" id="1961234"/>
    <lineage>
        <taxon>Eukaryota</taxon>
        <taxon>Viridiplantae</taxon>
        <taxon>Streptophyta</taxon>
        <taxon>Embryophyta</taxon>
        <taxon>Tracheophyta</taxon>
        <taxon>Spermatophyta</taxon>
        <taxon>Magnoliopsida</taxon>
        <taxon>eudicotyledons</taxon>
        <taxon>Gunneridae</taxon>
        <taxon>Pentapetalae</taxon>
        <taxon>asterids</taxon>
        <taxon>lamiids</taxon>
        <taxon>Lamiales</taxon>
        <taxon>Orobanchaceae</taxon>
        <taxon>Pedicularideae</taxon>
        <taxon>Castillejinae</taxon>
        <taxon>Castilleja</taxon>
    </lineage>
</organism>
<evidence type="ECO:0000256" key="1">
    <source>
        <dbReference type="SAM" id="MobiDB-lite"/>
    </source>
</evidence>
<accession>A0ABD3D2A9</accession>
<dbReference type="SUPFAM" id="SSF50249">
    <property type="entry name" value="Nucleic acid-binding proteins"/>
    <property type="match status" value="1"/>
</dbReference>
<dbReference type="EMBL" id="JAVIJP010000027">
    <property type="protein sequence ID" value="KAL3635424.1"/>
    <property type="molecule type" value="Genomic_DNA"/>
</dbReference>
<feature type="region of interest" description="Disordered" evidence="1">
    <location>
        <begin position="183"/>
        <end position="211"/>
    </location>
</feature>
<evidence type="ECO:0000313" key="3">
    <source>
        <dbReference type="Proteomes" id="UP001632038"/>
    </source>
</evidence>
<reference evidence="3" key="1">
    <citation type="journal article" date="2024" name="IScience">
        <title>Strigolactones Initiate the Formation of Haustorium-like Structures in Castilleja.</title>
        <authorList>
            <person name="Buerger M."/>
            <person name="Peterson D."/>
            <person name="Chory J."/>
        </authorList>
    </citation>
    <scope>NUCLEOTIDE SEQUENCE [LARGE SCALE GENOMIC DNA]</scope>
</reference>
<gene>
    <name evidence="2" type="ORF">CASFOL_019971</name>
</gene>
<protein>
    <recommendedName>
        <fullName evidence="4">Replication factor A C-terminal domain-containing protein</fullName>
    </recommendedName>
</protein>
<keyword evidence="3" id="KW-1185">Reference proteome</keyword>
<proteinExistence type="predicted"/>
<sequence>MAKQYWLMDSEGMDVYQLFGSKYAQVRTIQTLKDFMKEDGKNYWVHAKIVSIVSRDDFWYRACMLCGKPVEVVAGQKKCFRCGYISVGDIYMYNLEVIVVDDTGYMNLVLSDKASTRLIRLETVDCIALQKRLLATALFEVIFSSDDGLVRRFNVSRFNDDPDVIEAYKHRYLHEEMVEANVAEEEADDEEQWEHWQEEEEEGSDNSCVDD</sequence>
<name>A0ABD3D2A9_9LAMI</name>
<dbReference type="Proteomes" id="UP001632038">
    <property type="component" value="Unassembled WGS sequence"/>
</dbReference>
<dbReference type="Gene3D" id="2.40.50.140">
    <property type="entry name" value="Nucleic acid-binding proteins"/>
    <property type="match status" value="1"/>
</dbReference>
<evidence type="ECO:0000313" key="2">
    <source>
        <dbReference type="EMBL" id="KAL3635424.1"/>
    </source>
</evidence>
<dbReference type="AlphaFoldDB" id="A0ABD3D2A9"/>
<evidence type="ECO:0008006" key="4">
    <source>
        <dbReference type="Google" id="ProtNLM"/>
    </source>
</evidence>
<comment type="caution">
    <text evidence="2">The sequence shown here is derived from an EMBL/GenBank/DDBJ whole genome shotgun (WGS) entry which is preliminary data.</text>
</comment>
<dbReference type="InterPro" id="IPR012340">
    <property type="entry name" value="NA-bd_OB-fold"/>
</dbReference>